<dbReference type="GO" id="GO:0015159">
    <property type="term" value="F:polysaccharide transmembrane transporter activity"/>
    <property type="evidence" value="ECO:0007669"/>
    <property type="project" value="InterPro"/>
</dbReference>
<sequence length="267" mass="29680">MTHQYLKDLSKLLIIFSCMILLSSCGSRKDLVYFQDEPITNQNLSQLDNNSEIQYKPNDILTIDVSAENIESIAAFNLPAVAYNTAGGALNQPTMLRQTYLLDLQGNIEFPVIGTVKMGGLSRQEATSMLKEKIGVYVKEFIVNIRLINFTITVLGEVNRPGNYTVQGERISLTQALGLAGDLTIYGKRNNVFLVREVDGKKKYAKYDLTSINVVNSPVYYLSQNDLIYVEPNSARIKTSTYNPNTGLLISAVSTLATIAAIFLFRN</sequence>
<keyword evidence="2" id="KW-1133">Transmembrane helix</keyword>
<dbReference type="PANTHER" id="PTHR33619">
    <property type="entry name" value="POLYSACCHARIDE EXPORT PROTEIN GFCE-RELATED"/>
    <property type="match status" value="1"/>
</dbReference>
<proteinExistence type="predicted"/>
<keyword evidence="1" id="KW-0732">Signal</keyword>
<dbReference type="Gene3D" id="3.10.560.10">
    <property type="entry name" value="Outer membrane lipoprotein wza domain like"/>
    <property type="match status" value="1"/>
</dbReference>
<feature type="domain" description="Soluble ligand binding" evidence="4">
    <location>
        <begin position="152"/>
        <end position="201"/>
    </location>
</feature>
<keyword evidence="2" id="KW-0472">Membrane</keyword>
<organism evidence="5 6">
    <name type="scientific">Psychroserpens burtonensis</name>
    <dbReference type="NCBI Taxonomy" id="49278"/>
    <lineage>
        <taxon>Bacteria</taxon>
        <taxon>Pseudomonadati</taxon>
        <taxon>Bacteroidota</taxon>
        <taxon>Flavobacteriia</taxon>
        <taxon>Flavobacteriales</taxon>
        <taxon>Flavobacteriaceae</taxon>
        <taxon>Psychroserpens</taxon>
    </lineage>
</organism>
<evidence type="ECO:0000313" key="6">
    <source>
        <dbReference type="Proteomes" id="UP000321938"/>
    </source>
</evidence>
<dbReference type="Pfam" id="PF10531">
    <property type="entry name" value="SLBB"/>
    <property type="match status" value="1"/>
</dbReference>
<evidence type="ECO:0000256" key="2">
    <source>
        <dbReference type="SAM" id="Phobius"/>
    </source>
</evidence>
<dbReference type="InterPro" id="IPR049712">
    <property type="entry name" value="Poly_export"/>
</dbReference>
<protein>
    <submittedName>
        <fullName evidence="5">Polysaccharide export protein</fullName>
    </submittedName>
</protein>
<dbReference type="PROSITE" id="PS51257">
    <property type="entry name" value="PROKAR_LIPOPROTEIN"/>
    <property type="match status" value="1"/>
</dbReference>
<keyword evidence="6" id="KW-1185">Reference proteome</keyword>
<dbReference type="OrthoDB" id="1445882at2"/>
<dbReference type="Proteomes" id="UP000321938">
    <property type="component" value="Unassembled WGS sequence"/>
</dbReference>
<evidence type="ECO:0000259" key="3">
    <source>
        <dbReference type="Pfam" id="PF02563"/>
    </source>
</evidence>
<dbReference type="EMBL" id="VOSB01000001">
    <property type="protein sequence ID" value="TXE20233.1"/>
    <property type="molecule type" value="Genomic_DNA"/>
</dbReference>
<gene>
    <name evidence="5" type="ORF">ES692_00095</name>
</gene>
<dbReference type="STRING" id="1123037.GCA_000425305_00754"/>
<dbReference type="AlphaFoldDB" id="A0A5C7BB07"/>
<evidence type="ECO:0000259" key="4">
    <source>
        <dbReference type="Pfam" id="PF10531"/>
    </source>
</evidence>
<feature type="transmembrane region" description="Helical" evidence="2">
    <location>
        <begin position="246"/>
        <end position="265"/>
    </location>
</feature>
<dbReference type="InterPro" id="IPR019554">
    <property type="entry name" value="Soluble_ligand-bd"/>
</dbReference>
<reference evidence="5 6" key="1">
    <citation type="submission" date="2019-08" db="EMBL/GenBank/DDBJ databases">
        <title>Genome of Psychroserpens burtonensis ACAM 167.</title>
        <authorList>
            <person name="Bowman J.P."/>
        </authorList>
    </citation>
    <scope>NUCLEOTIDE SEQUENCE [LARGE SCALE GENOMIC DNA]</scope>
    <source>
        <strain evidence="5 6">ACAM 167</strain>
    </source>
</reference>
<name>A0A5C7BB07_9FLAO</name>
<dbReference type="PANTHER" id="PTHR33619:SF3">
    <property type="entry name" value="POLYSACCHARIDE EXPORT PROTEIN GFCE-RELATED"/>
    <property type="match status" value="1"/>
</dbReference>
<dbReference type="Gene3D" id="3.30.1950.10">
    <property type="entry name" value="wza like domain"/>
    <property type="match status" value="1"/>
</dbReference>
<accession>A0A5C7BB07</accession>
<evidence type="ECO:0000313" key="5">
    <source>
        <dbReference type="EMBL" id="TXE20233.1"/>
    </source>
</evidence>
<dbReference type="Pfam" id="PF02563">
    <property type="entry name" value="Poly_export"/>
    <property type="match status" value="1"/>
</dbReference>
<evidence type="ECO:0000256" key="1">
    <source>
        <dbReference type="ARBA" id="ARBA00022729"/>
    </source>
</evidence>
<dbReference type="InterPro" id="IPR003715">
    <property type="entry name" value="Poly_export_N"/>
</dbReference>
<keyword evidence="2" id="KW-0812">Transmembrane</keyword>
<feature type="domain" description="Polysaccharide export protein N-terminal" evidence="3">
    <location>
        <begin position="50"/>
        <end position="147"/>
    </location>
</feature>
<comment type="caution">
    <text evidence="5">The sequence shown here is derived from an EMBL/GenBank/DDBJ whole genome shotgun (WGS) entry which is preliminary data.</text>
</comment>